<dbReference type="AlphaFoldDB" id="A0A8H6AGP3"/>
<name>A0A8H6AGP3_PETAA</name>
<protein>
    <submittedName>
        <fullName evidence="1">Uncharacterized protein</fullName>
    </submittedName>
</protein>
<comment type="caution">
    <text evidence="1">The sequence shown here is derived from an EMBL/GenBank/DDBJ whole genome shotgun (WGS) entry which is preliminary data.</text>
</comment>
<dbReference type="EMBL" id="SPNV01000004">
    <property type="protein sequence ID" value="KAF5866884.1"/>
    <property type="molecule type" value="Genomic_DNA"/>
</dbReference>
<proteinExistence type="predicted"/>
<evidence type="ECO:0000313" key="1">
    <source>
        <dbReference type="EMBL" id="KAF5866884.1"/>
    </source>
</evidence>
<gene>
    <name evidence="1" type="ORF">ETB97_008688</name>
</gene>
<accession>A0A8H6AGP3</accession>
<keyword evidence="2" id="KW-1185">Reference proteome</keyword>
<sequence>MASNSVNASSPKTWDEEFPIAGFTNAPSRLVRRPHVVESPLLDALKAAPLTRLRHDQYMAVNNVFEMKKLTMQD</sequence>
<evidence type="ECO:0000313" key="2">
    <source>
        <dbReference type="Proteomes" id="UP000541154"/>
    </source>
</evidence>
<organism evidence="1 2">
    <name type="scientific">Petromyces alliaceus</name>
    <name type="common">Aspergillus alliaceus</name>
    <dbReference type="NCBI Taxonomy" id="209559"/>
    <lineage>
        <taxon>Eukaryota</taxon>
        <taxon>Fungi</taxon>
        <taxon>Dikarya</taxon>
        <taxon>Ascomycota</taxon>
        <taxon>Pezizomycotina</taxon>
        <taxon>Eurotiomycetes</taxon>
        <taxon>Eurotiomycetidae</taxon>
        <taxon>Eurotiales</taxon>
        <taxon>Aspergillaceae</taxon>
        <taxon>Aspergillus</taxon>
        <taxon>Aspergillus subgen. Circumdati</taxon>
    </lineage>
</organism>
<reference evidence="1 2" key="1">
    <citation type="submission" date="2019-04" db="EMBL/GenBank/DDBJ databases">
        <title>Aspergillus burnettii sp. nov., novel species from soil in southeast Queensland.</title>
        <authorList>
            <person name="Gilchrist C.L.M."/>
            <person name="Pitt J.I."/>
            <person name="Lange L."/>
            <person name="Lacey H.J."/>
            <person name="Vuong D."/>
            <person name="Midgley D.J."/>
            <person name="Greenfield P."/>
            <person name="Bradbury M."/>
            <person name="Lacey E."/>
            <person name="Busk P.K."/>
            <person name="Pilgaard B."/>
            <person name="Chooi Y.H."/>
            <person name="Piggott A.M."/>
        </authorList>
    </citation>
    <scope>NUCLEOTIDE SEQUENCE [LARGE SCALE GENOMIC DNA]</scope>
    <source>
        <strain evidence="1 2">FRR 5400</strain>
    </source>
</reference>
<dbReference type="Proteomes" id="UP000541154">
    <property type="component" value="Unassembled WGS sequence"/>
</dbReference>